<dbReference type="SUPFAM" id="SSF81665">
    <property type="entry name" value="Calcium ATPase, transmembrane domain M"/>
    <property type="match status" value="1"/>
</dbReference>
<gene>
    <name evidence="12" type="ORF">ACFPIB_02220</name>
</gene>
<dbReference type="PRINTS" id="PR00119">
    <property type="entry name" value="CATATPASE"/>
</dbReference>
<dbReference type="InterPro" id="IPR004014">
    <property type="entry name" value="ATPase_P-typ_cation-transptr_N"/>
</dbReference>
<dbReference type="InterPro" id="IPR023299">
    <property type="entry name" value="ATPase_P-typ_cyto_dom_N"/>
</dbReference>
<dbReference type="PROSITE" id="PS00154">
    <property type="entry name" value="ATPASE_E1_E2"/>
    <property type="match status" value="1"/>
</dbReference>
<dbReference type="InterPro" id="IPR036412">
    <property type="entry name" value="HAD-like_sf"/>
</dbReference>
<keyword evidence="6" id="KW-0067">ATP-binding</keyword>
<feature type="domain" description="Cation-transporting P-type ATPase N-terminal" evidence="11">
    <location>
        <begin position="5"/>
        <end position="78"/>
    </location>
</feature>
<organism evidence="12 13">
    <name type="scientific">Adhaeribacter terreus</name>
    <dbReference type="NCBI Taxonomy" id="529703"/>
    <lineage>
        <taxon>Bacteria</taxon>
        <taxon>Pseudomonadati</taxon>
        <taxon>Bacteroidota</taxon>
        <taxon>Cytophagia</taxon>
        <taxon>Cytophagales</taxon>
        <taxon>Hymenobacteraceae</taxon>
        <taxon>Adhaeribacter</taxon>
    </lineage>
</organism>
<dbReference type="Gene3D" id="3.40.50.1000">
    <property type="entry name" value="HAD superfamily/HAD-like"/>
    <property type="match status" value="1"/>
</dbReference>
<dbReference type="EMBL" id="JBHSKT010000001">
    <property type="protein sequence ID" value="MFC5269408.1"/>
    <property type="molecule type" value="Genomic_DNA"/>
</dbReference>
<feature type="transmembrane region" description="Helical" evidence="10">
    <location>
        <begin position="855"/>
        <end position="879"/>
    </location>
</feature>
<dbReference type="InterPro" id="IPR001757">
    <property type="entry name" value="P_typ_ATPase"/>
</dbReference>
<dbReference type="CDD" id="cd02089">
    <property type="entry name" value="P-type_ATPase_Ca_prok"/>
    <property type="match status" value="1"/>
</dbReference>
<dbReference type="SUPFAM" id="SSF81660">
    <property type="entry name" value="Metal cation-transporting ATPase, ATP-binding domain N"/>
    <property type="match status" value="1"/>
</dbReference>
<reference evidence="13" key="1">
    <citation type="journal article" date="2019" name="Int. J. Syst. Evol. Microbiol.">
        <title>The Global Catalogue of Microorganisms (GCM) 10K type strain sequencing project: providing services to taxonomists for standard genome sequencing and annotation.</title>
        <authorList>
            <consortium name="The Broad Institute Genomics Platform"/>
            <consortium name="The Broad Institute Genome Sequencing Center for Infectious Disease"/>
            <person name="Wu L."/>
            <person name="Ma J."/>
        </authorList>
    </citation>
    <scope>NUCLEOTIDE SEQUENCE [LARGE SCALE GENOMIC DNA]</scope>
    <source>
        <strain evidence="13">KACC 12602</strain>
    </source>
</reference>
<dbReference type="SFLD" id="SFLDS00003">
    <property type="entry name" value="Haloacid_Dehalogenase"/>
    <property type="match status" value="1"/>
</dbReference>
<evidence type="ECO:0000313" key="13">
    <source>
        <dbReference type="Proteomes" id="UP001596161"/>
    </source>
</evidence>
<dbReference type="Gene3D" id="3.40.1110.10">
    <property type="entry name" value="Calcium-transporting ATPase, cytoplasmic domain N"/>
    <property type="match status" value="1"/>
</dbReference>
<dbReference type="InterPro" id="IPR044492">
    <property type="entry name" value="P_typ_ATPase_HD_dom"/>
</dbReference>
<dbReference type="SUPFAM" id="SSF56784">
    <property type="entry name" value="HAD-like"/>
    <property type="match status" value="1"/>
</dbReference>
<keyword evidence="4 10" id="KW-0812">Transmembrane</keyword>
<dbReference type="PANTHER" id="PTHR43294:SF21">
    <property type="entry name" value="CATION TRANSPORTING ATPASE"/>
    <property type="match status" value="1"/>
</dbReference>
<evidence type="ECO:0000256" key="5">
    <source>
        <dbReference type="ARBA" id="ARBA00022741"/>
    </source>
</evidence>
<comment type="caution">
    <text evidence="12">The sequence shown here is derived from an EMBL/GenBank/DDBJ whole genome shotgun (WGS) entry which is preliminary data.</text>
</comment>
<keyword evidence="3" id="KW-1003">Cell membrane</keyword>
<evidence type="ECO:0000256" key="10">
    <source>
        <dbReference type="SAM" id="Phobius"/>
    </source>
</evidence>
<evidence type="ECO:0000256" key="4">
    <source>
        <dbReference type="ARBA" id="ARBA00022692"/>
    </source>
</evidence>
<dbReference type="Pfam" id="PF00689">
    <property type="entry name" value="Cation_ATPase_C"/>
    <property type="match status" value="1"/>
</dbReference>
<dbReference type="InterPro" id="IPR059000">
    <property type="entry name" value="ATPase_P-type_domA"/>
</dbReference>
<dbReference type="SUPFAM" id="SSF81653">
    <property type="entry name" value="Calcium ATPase, transduction domain A"/>
    <property type="match status" value="1"/>
</dbReference>
<protein>
    <submittedName>
        <fullName evidence="12">Cation-translocating P-type ATPase</fullName>
    </submittedName>
</protein>
<comment type="similarity">
    <text evidence="2">Belongs to the cation transport ATPase (P-type) (TC 3.A.3) family. Type IIA subfamily.</text>
</comment>
<sequence>MENQTWHTLSPEETLEKLQTTTSGLSAEDIAARREKYGPNELEEKAGKNPLIMLWEQFTQTMVLILLAAALISGFLGKEIETIAILAIVVLFAVLGFVQEFRAEKAMAALKKMSVPTVRVRRAGQVQEIAAPELVPGDILLLEAGNIVPADLRLLESANLRVQEAALTGEAEAVEKITEALNIPDLPLGDRKNMAYLGTNVTYGRGIGIVTGTGMNTELGKIATMLQEVKNQETPLQKRLDRLGKMLALIGAGAASLMMGIGVLLGESLEEMFLTAISLAVAVVPEGLPAVVTITLAIGAKRMLKRNALIRKLPAVETLGSVTVICSDKTGTLTENRMTATTLKLPDQHVELEELKEKNGHSETVKMALCIGAWCNDASITFGPENEEFTIIGDPTEGALLVAAARAGLQCHLDTLPRVSEYPFDSERKRMSTVHRLPDNTTETFFEFWRGKDFMSFTKGAVDSLLQISSHIWVNEKPEQLTQTWQEEIQQANEALASEGVRVLGLAYKTLSALPEKPEDELEQDLIFVGMIGMTDPPRTAVKPAIAECRNAGIRPIMITGDHPLTASAIARELGISENVNAVTGETLLKLTDEELRETVKEISVFARVSPEDKLRIIAALQQNGEVVAMTGDGVNDAPALKKANIGVAMGITGTDVAKEASDMVLMDDNFATIVAAVEEGRVIYDNLIRFIKFSLGGNLGKVLVMLAAPLLGIHIALKPLQLLWLNLLTDGLMGLGLGTEPSEKLTMEKPPRHPEQPVLTGPDLRYVLWSGLLIGIISLVTGYWYYNPANPDDHTWQTMIFATIGFTQIGNAFGLRAHVSSPFTFKTNPLFLILTFITVGLQLLAIYFPPLQKIFGLVPLSIQQLGISFGLGIVLFVANRLEKMLRK</sequence>
<accession>A0ABW0E576</accession>
<evidence type="ECO:0000256" key="7">
    <source>
        <dbReference type="ARBA" id="ARBA00022967"/>
    </source>
</evidence>
<name>A0ABW0E576_9BACT</name>
<feature type="transmembrane region" description="Helical" evidence="10">
    <location>
        <begin position="246"/>
        <end position="266"/>
    </location>
</feature>
<keyword evidence="5" id="KW-0547">Nucleotide-binding</keyword>
<keyword evidence="13" id="KW-1185">Reference proteome</keyword>
<evidence type="ECO:0000256" key="9">
    <source>
        <dbReference type="ARBA" id="ARBA00023136"/>
    </source>
</evidence>
<comment type="subcellular location">
    <subcellularLocation>
        <location evidence="1">Cell membrane</location>
        <topology evidence="1">Multi-pass membrane protein</topology>
    </subcellularLocation>
</comment>
<dbReference type="SMART" id="SM00831">
    <property type="entry name" value="Cation_ATPase_N"/>
    <property type="match status" value="1"/>
</dbReference>
<dbReference type="NCBIfam" id="TIGR01494">
    <property type="entry name" value="ATPase_P-type"/>
    <property type="match status" value="3"/>
</dbReference>
<dbReference type="Gene3D" id="2.70.150.10">
    <property type="entry name" value="Calcium-transporting ATPase, cytoplasmic transduction domain A"/>
    <property type="match status" value="1"/>
</dbReference>
<dbReference type="InterPro" id="IPR008250">
    <property type="entry name" value="ATPase_P-typ_transduc_dom_A_sf"/>
</dbReference>
<evidence type="ECO:0000256" key="8">
    <source>
        <dbReference type="ARBA" id="ARBA00022989"/>
    </source>
</evidence>
<feature type="transmembrane region" description="Helical" evidence="10">
    <location>
        <begin position="58"/>
        <end position="77"/>
    </location>
</feature>
<evidence type="ECO:0000313" key="12">
    <source>
        <dbReference type="EMBL" id="MFC5269408.1"/>
    </source>
</evidence>
<keyword evidence="7" id="KW-1278">Translocase</keyword>
<proteinExistence type="inferred from homology"/>
<dbReference type="InterPro" id="IPR018303">
    <property type="entry name" value="ATPase_P-typ_P_site"/>
</dbReference>
<feature type="transmembrane region" description="Helical" evidence="10">
    <location>
        <begin position="830"/>
        <end position="849"/>
    </location>
</feature>
<evidence type="ECO:0000256" key="3">
    <source>
        <dbReference type="ARBA" id="ARBA00022475"/>
    </source>
</evidence>
<evidence type="ECO:0000256" key="6">
    <source>
        <dbReference type="ARBA" id="ARBA00022840"/>
    </source>
</evidence>
<feature type="transmembrane region" description="Helical" evidence="10">
    <location>
        <begin position="799"/>
        <end position="818"/>
    </location>
</feature>
<dbReference type="InterPro" id="IPR023298">
    <property type="entry name" value="ATPase_P-typ_TM_dom_sf"/>
</dbReference>
<evidence type="ECO:0000256" key="2">
    <source>
        <dbReference type="ARBA" id="ARBA00005675"/>
    </source>
</evidence>
<keyword evidence="8 10" id="KW-1133">Transmembrane helix</keyword>
<dbReference type="InterPro" id="IPR023214">
    <property type="entry name" value="HAD_sf"/>
</dbReference>
<keyword evidence="9 10" id="KW-0472">Membrane</keyword>
<dbReference type="PRINTS" id="PR00120">
    <property type="entry name" value="HATPASE"/>
</dbReference>
<dbReference type="InterPro" id="IPR006068">
    <property type="entry name" value="ATPase_P-typ_cation-transptr_C"/>
</dbReference>
<feature type="transmembrane region" description="Helical" evidence="10">
    <location>
        <begin position="272"/>
        <end position="298"/>
    </location>
</feature>
<dbReference type="SFLD" id="SFLDF00027">
    <property type="entry name" value="p-type_atpase"/>
    <property type="match status" value="1"/>
</dbReference>
<dbReference type="Gene3D" id="1.20.1110.10">
    <property type="entry name" value="Calcium-transporting ATPase, transmembrane domain"/>
    <property type="match status" value="1"/>
</dbReference>
<evidence type="ECO:0000256" key="1">
    <source>
        <dbReference type="ARBA" id="ARBA00004651"/>
    </source>
</evidence>
<dbReference type="SFLD" id="SFLDG00002">
    <property type="entry name" value="C1.7:_P-type_atpase_like"/>
    <property type="match status" value="1"/>
</dbReference>
<dbReference type="Pfam" id="PF13246">
    <property type="entry name" value="Cation_ATPase"/>
    <property type="match status" value="1"/>
</dbReference>
<dbReference type="InterPro" id="IPR050510">
    <property type="entry name" value="Cation_transp_ATPase_P-type"/>
</dbReference>
<evidence type="ECO:0000259" key="11">
    <source>
        <dbReference type="SMART" id="SM00831"/>
    </source>
</evidence>
<feature type="transmembrane region" description="Helical" evidence="10">
    <location>
        <begin position="83"/>
        <end position="103"/>
    </location>
</feature>
<dbReference type="Pfam" id="PF00122">
    <property type="entry name" value="E1-E2_ATPase"/>
    <property type="match status" value="1"/>
</dbReference>
<dbReference type="Proteomes" id="UP001596161">
    <property type="component" value="Unassembled WGS sequence"/>
</dbReference>
<dbReference type="PANTHER" id="PTHR43294">
    <property type="entry name" value="SODIUM/POTASSIUM-TRANSPORTING ATPASE SUBUNIT ALPHA"/>
    <property type="match status" value="1"/>
</dbReference>
<dbReference type="Pfam" id="PF00690">
    <property type="entry name" value="Cation_ATPase_N"/>
    <property type="match status" value="1"/>
</dbReference>
<feature type="transmembrane region" description="Helical" evidence="10">
    <location>
        <begin position="767"/>
        <end position="787"/>
    </location>
</feature>
<dbReference type="RefSeq" id="WP_378015784.1">
    <property type="nucleotide sequence ID" value="NZ_JBHSKT010000001.1"/>
</dbReference>